<evidence type="ECO:0000259" key="2">
    <source>
        <dbReference type="Pfam" id="PF20434"/>
    </source>
</evidence>
<evidence type="ECO:0000313" key="4">
    <source>
        <dbReference type="Proteomes" id="UP000053029"/>
    </source>
</evidence>
<dbReference type="Gene3D" id="3.40.50.1820">
    <property type="entry name" value="alpha/beta hydrolase"/>
    <property type="match status" value="1"/>
</dbReference>
<dbReference type="OrthoDB" id="433474at2759"/>
<feature type="domain" description="BD-FAE-like" evidence="2">
    <location>
        <begin position="52"/>
        <end position="151"/>
    </location>
</feature>
<dbReference type="PANTHER" id="PTHR48081">
    <property type="entry name" value="AB HYDROLASE SUPERFAMILY PROTEIN C4A8.06C"/>
    <property type="match status" value="1"/>
</dbReference>
<dbReference type="EMBL" id="KN846969">
    <property type="protein sequence ID" value="KIW86446.1"/>
    <property type="molecule type" value="Genomic_DNA"/>
</dbReference>
<keyword evidence="4" id="KW-1185">Reference proteome</keyword>
<dbReference type="AlphaFoldDB" id="A0A0D2E8H8"/>
<organism evidence="3 4">
    <name type="scientific">Fonsecaea pedrosoi CBS 271.37</name>
    <dbReference type="NCBI Taxonomy" id="1442368"/>
    <lineage>
        <taxon>Eukaryota</taxon>
        <taxon>Fungi</taxon>
        <taxon>Dikarya</taxon>
        <taxon>Ascomycota</taxon>
        <taxon>Pezizomycotina</taxon>
        <taxon>Eurotiomycetes</taxon>
        <taxon>Chaetothyriomycetidae</taxon>
        <taxon>Chaetothyriales</taxon>
        <taxon>Herpotrichiellaceae</taxon>
        <taxon>Fonsecaea</taxon>
    </lineage>
</organism>
<dbReference type="HOGENOM" id="CLU_012494_8_1_1"/>
<accession>A0A0D2E8H8</accession>
<dbReference type="Proteomes" id="UP000053029">
    <property type="component" value="Unassembled WGS sequence"/>
</dbReference>
<dbReference type="GO" id="GO:0016787">
    <property type="term" value="F:hydrolase activity"/>
    <property type="evidence" value="ECO:0007669"/>
    <property type="project" value="UniProtKB-KW"/>
</dbReference>
<dbReference type="InterPro" id="IPR049492">
    <property type="entry name" value="BD-FAE-like_dom"/>
</dbReference>
<dbReference type="RefSeq" id="XP_013290254.1">
    <property type="nucleotide sequence ID" value="XM_013434800.1"/>
</dbReference>
<evidence type="ECO:0000313" key="3">
    <source>
        <dbReference type="EMBL" id="KIW86446.1"/>
    </source>
</evidence>
<proteinExistence type="predicted"/>
<protein>
    <recommendedName>
        <fullName evidence="2">BD-FAE-like domain-containing protein</fullName>
    </recommendedName>
</protein>
<gene>
    <name evidence="3" type="ORF">Z517_01843</name>
</gene>
<dbReference type="InterPro" id="IPR029058">
    <property type="entry name" value="AB_hydrolase_fold"/>
</dbReference>
<sequence>MDQLPQLGRSIWEVIPKTSEIYASLLNRSSKDAILGSSLEVASYGPDPRQKLDVYAAESSTAPILVFLYGGAWVEGDRVIDSIPGGLVYRNLGYYFAKKQGFETIIPDYRLVRHGARYPAGSEDLALVLRYVRERYGTDRPLFVLGNSAGGVNTMSWLLDDAFHQSRETSKVTGIISLGALMDFDHLPPPFPDLLLQYFEEGYTARSPIALLRSAALKGQLKKGWPALLILWSELDPDVIVETNNDFVAELRKNGVTTDAEVIMGHNHISPPMSLGTGLKSEEEWGASVAAWVRQHVNRT</sequence>
<dbReference type="VEuPathDB" id="FungiDB:Z517_01843"/>
<dbReference type="STRING" id="1442368.A0A0D2E8H8"/>
<dbReference type="Pfam" id="PF20434">
    <property type="entry name" value="BD-FAE"/>
    <property type="match status" value="1"/>
</dbReference>
<reference evidence="3 4" key="1">
    <citation type="submission" date="2015-01" db="EMBL/GenBank/DDBJ databases">
        <title>The Genome Sequence of Fonsecaea pedrosoi CBS 271.37.</title>
        <authorList>
            <consortium name="The Broad Institute Genomics Platform"/>
            <person name="Cuomo C."/>
            <person name="de Hoog S."/>
            <person name="Gorbushina A."/>
            <person name="Stielow B."/>
            <person name="Teixiera M."/>
            <person name="Abouelleil A."/>
            <person name="Chapman S.B."/>
            <person name="Priest M."/>
            <person name="Young S.K."/>
            <person name="Wortman J."/>
            <person name="Nusbaum C."/>
            <person name="Birren B."/>
        </authorList>
    </citation>
    <scope>NUCLEOTIDE SEQUENCE [LARGE SCALE GENOMIC DNA]</scope>
    <source>
        <strain evidence="3 4">CBS 271.37</strain>
    </source>
</reference>
<evidence type="ECO:0000256" key="1">
    <source>
        <dbReference type="ARBA" id="ARBA00022801"/>
    </source>
</evidence>
<dbReference type="GeneID" id="25301333"/>
<keyword evidence="1" id="KW-0378">Hydrolase</keyword>
<dbReference type="InterPro" id="IPR050300">
    <property type="entry name" value="GDXG_lipolytic_enzyme"/>
</dbReference>
<dbReference type="SUPFAM" id="SSF53474">
    <property type="entry name" value="alpha/beta-Hydrolases"/>
    <property type="match status" value="1"/>
</dbReference>
<name>A0A0D2E8H8_9EURO</name>